<comment type="caution">
    <text evidence="1">The sequence shown here is derived from an EMBL/GenBank/DDBJ whole genome shotgun (WGS) entry which is preliminary data.</text>
</comment>
<proteinExistence type="predicted"/>
<reference evidence="1 2" key="1">
    <citation type="submission" date="2024-09" db="EMBL/GenBank/DDBJ databases">
        <authorList>
            <person name="Sun Q."/>
            <person name="Mori K."/>
        </authorList>
    </citation>
    <scope>NUCLEOTIDE SEQUENCE [LARGE SCALE GENOMIC DNA]</scope>
    <source>
        <strain evidence="1 2">ATCC 51285</strain>
    </source>
</reference>
<dbReference type="EMBL" id="JBHLZN010000001">
    <property type="protein sequence ID" value="MFB9885055.1"/>
    <property type="molecule type" value="Genomic_DNA"/>
</dbReference>
<dbReference type="RefSeq" id="WP_155888984.1">
    <property type="nucleotide sequence ID" value="NZ_JBHLZN010000001.1"/>
</dbReference>
<sequence>MRRLRCAQCCIRREQISWLPGRRELTQAMIRHVEALVSLLPVTQVAQLLELH</sequence>
<organism evidence="1 2">
    <name type="scientific">Balneatrix alpica</name>
    <dbReference type="NCBI Taxonomy" id="75684"/>
    <lineage>
        <taxon>Bacteria</taxon>
        <taxon>Pseudomonadati</taxon>
        <taxon>Pseudomonadota</taxon>
        <taxon>Gammaproteobacteria</taxon>
        <taxon>Oceanospirillales</taxon>
        <taxon>Balneatrichaceae</taxon>
        <taxon>Balneatrix</taxon>
    </lineage>
</organism>
<evidence type="ECO:0000313" key="2">
    <source>
        <dbReference type="Proteomes" id="UP001589628"/>
    </source>
</evidence>
<accession>A0ABV5Z745</accession>
<name>A0ABV5Z745_9GAMM</name>
<protein>
    <submittedName>
        <fullName evidence="1">Uncharacterized protein</fullName>
    </submittedName>
</protein>
<gene>
    <name evidence="1" type="ORF">ACFFLH_01340</name>
</gene>
<evidence type="ECO:0000313" key="1">
    <source>
        <dbReference type="EMBL" id="MFB9885055.1"/>
    </source>
</evidence>
<dbReference type="Proteomes" id="UP001589628">
    <property type="component" value="Unassembled WGS sequence"/>
</dbReference>
<keyword evidence="2" id="KW-1185">Reference proteome</keyword>